<feature type="domain" description="CHK kinase-like" evidence="1">
    <location>
        <begin position="138"/>
        <end position="332"/>
    </location>
</feature>
<dbReference type="SUPFAM" id="SSF56112">
    <property type="entry name" value="Protein kinase-like (PK-like)"/>
    <property type="match status" value="1"/>
</dbReference>
<gene>
    <name evidence="2" type="ORF">CALMAC_LOCUS2987</name>
</gene>
<keyword evidence="3" id="KW-1185">Reference proteome</keyword>
<evidence type="ECO:0000259" key="1">
    <source>
        <dbReference type="SMART" id="SM00587"/>
    </source>
</evidence>
<dbReference type="Proteomes" id="UP000410492">
    <property type="component" value="Unassembled WGS sequence"/>
</dbReference>
<name>A0A653BRD3_CALMS</name>
<evidence type="ECO:0000313" key="2">
    <source>
        <dbReference type="EMBL" id="VEN37911.1"/>
    </source>
</evidence>
<dbReference type="InterPro" id="IPR004119">
    <property type="entry name" value="EcKL"/>
</dbReference>
<organism evidence="2 3">
    <name type="scientific">Callosobruchus maculatus</name>
    <name type="common">Southern cowpea weevil</name>
    <name type="synonym">Pulse bruchid</name>
    <dbReference type="NCBI Taxonomy" id="64391"/>
    <lineage>
        <taxon>Eukaryota</taxon>
        <taxon>Metazoa</taxon>
        <taxon>Ecdysozoa</taxon>
        <taxon>Arthropoda</taxon>
        <taxon>Hexapoda</taxon>
        <taxon>Insecta</taxon>
        <taxon>Pterygota</taxon>
        <taxon>Neoptera</taxon>
        <taxon>Endopterygota</taxon>
        <taxon>Coleoptera</taxon>
        <taxon>Polyphaga</taxon>
        <taxon>Cucujiformia</taxon>
        <taxon>Chrysomeloidea</taxon>
        <taxon>Chrysomelidae</taxon>
        <taxon>Bruchinae</taxon>
        <taxon>Bruchini</taxon>
        <taxon>Callosobruchus</taxon>
    </lineage>
</organism>
<dbReference type="InterPro" id="IPR011009">
    <property type="entry name" value="Kinase-like_dom_sf"/>
</dbReference>
<dbReference type="InterPro" id="IPR015897">
    <property type="entry name" value="CHK_kinase-like"/>
</dbReference>
<proteinExistence type="predicted"/>
<dbReference type="PANTHER" id="PTHR11012">
    <property type="entry name" value="PROTEIN KINASE-LIKE DOMAIN-CONTAINING"/>
    <property type="match status" value="1"/>
</dbReference>
<evidence type="ECO:0000313" key="3">
    <source>
        <dbReference type="Proteomes" id="UP000410492"/>
    </source>
</evidence>
<reference evidence="2 3" key="1">
    <citation type="submission" date="2019-01" db="EMBL/GenBank/DDBJ databases">
        <authorList>
            <person name="Sayadi A."/>
        </authorList>
    </citation>
    <scope>NUCLEOTIDE SEQUENCE [LARGE SCALE GENOMIC DNA]</scope>
</reference>
<dbReference type="PANTHER" id="PTHR11012:SF55">
    <property type="entry name" value="BHLH DOMAIN-CONTAINING PROTEIN"/>
    <property type="match status" value="1"/>
</dbReference>
<dbReference type="Pfam" id="PF02958">
    <property type="entry name" value="EcKL"/>
    <property type="match status" value="1"/>
</dbReference>
<sequence length="413" mass="47472">MVKSRVKDLDKLLAKFMGEKVELVEQNTRLLTAPGEHYGSVMLALDAKIRHSNGDEEKLDLVAKLLPANEMLRLAFDIYVTFKKEVLAYTEAIPALVLLQKEYGVPKDKYIDQLFPKCYGARVSTDENSNAVDDDGVLIFENLKSQGYITEDRLVGFDKEAAELIVSDLARFHATTIALKLLKPEVFKDKILPCTVKNKGLEQLPEEVGKSFHNSIMEGAMEQQELEPYLQRLQKVVDYFAIHPFVNRPPPNEPWGTMAHSDYWTSNTMILKNEKGKALKNKIVDLQLCTYTTAVRDLIFFLFTSVINSVLNNHYEHFLRTYHDSFTSTLIDFDLDLSPFSWEKFVKEVDEVGPNETYHILVMLKPICTEREKVKNSAEDFQDSDWSRKDLLGPQHRRKLRDTVLAFAERGWI</sequence>
<dbReference type="EMBL" id="CAACVG010003895">
    <property type="protein sequence ID" value="VEN37911.1"/>
    <property type="molecule type" value="Genomic_DNA"/>
</dbReference>
<protein>
    <recommendedName>
        <fullName evidence="1">CHK kinase-like domain-containing protein</fullName>
    </recommendedName>
</protein>
<dbReference type="SMART" id="SM00587">
    <property type="entry name" value="CHK"/>
    <property type="match status" value="1"/>
</dbReference>
<dbReference type="AlphaFoldDB" id="A0A653BRD3"/>
<dbReference type="OrthoDB" id="191037at2759"/>
<accession>A0A653BRD3</accession>